<gene>
    <name evidence="1" type="ORF">ACOLOM_LOCUS4171</name>
</gene>
<dbReference type="Proteomes" id="UP000789525">
    <property type="component" value="Unassembled WGS sequence"/>
</dbReference>
<proteinExistence type="predicted"/>
<protein>
    <submittedName>
        <fullName evidence="1">2589_t:CDS:1</fullName>
    </submittedName>
</protein>
<reference evidence="1" key="1">
    <citation type="submission" date="2021-06" db="EMBL/GenBank/DDBJ databases">
        <authorList>
            <person name="Kallberg Y."/>
            <person name="Tangrot J."/>
            <person name="Rosling A."/>
        </authorList>
    </citation>
    <scope>NUCLEOTIDE SEQUENCE</scope>
    <source>
        <strain evidence="1">CL356</strain>
    </source>
</reference>
<dbReference type="EMBL" id="CAJVPT010006688">
    <property type="protein sequence ID" value="CAG8533503.1"/>
    <property type="molecule type" value="Genomic_DNA"/>
</dbReference>
<sequence>MSEPTKAQIDEIFKKLTSQRANKMCFDCKAKNPSWSSVTFGIYLCLDCSSTHRNLGVHISFVRSIALDSWTWDQLRIMKVGGNAAALDYFSKHAGSVSLNNKDIKSKYTSRVALKYKDELIKRANEDANRNPNLEIVEHAEEQPASSVSGKSDEFVEETVQKSQPIEESVRIITGNAVNKTSSSSSQTVVKTPTIKSNISARGKAPKKSKLGLGAVKLQKIDIEEAEQKAKDEEKLIKQQSPQDEESDARDYDDNNWTYSSRLVYNDGSQSLGESKDTAAKRQSDDLERLGMGVSRLGFGTVASGSTSKQPVGTSSRFVGFGSTGSNISNKQEDNSSLSDPDFARQKFGNQKAISSDQYFGRNQYDPDTLSESSERFKQFEGASSISSSQYFGKDEEQLSRRESLDFSGIELNARDFARKFIGQAASDYETIKSVVERGGEKLKDYISDIQVIFILRLDYI</sequence>
<accession>A0ACA9LKW8</accession>
<evidence type="ECO:0000313" key="2">
    <source>
        <dbReference type="Proteomes" id="UP000789525"/>
    </source>
</evidence>
<name>A0ACA9LKW8_9GLOM</name>
<keyword evidence="2" id="KW-1185">Reference proteome</keyword>
<comment type="caution">
    <text evidence="1">The sequence shown here is derived from an EMBL/GenBank/DDBJ whole genome shotgun (WGS) entry which is preliminary data.</text>
</comment>
<organism evidence="1 2">
    <name type="scientific">Acaulospora colombiana</name>
    <dbReference type="NCBI Taxonomy" id="27376"/>
    <lineage>
        <taxon>Eukaryota</taxon>
        <taxon>Fungi</taxon>
        <taxon>Fungi incertae sedis</taxon>
        <taxon>Mucoromycota</taxon>
        <taxon>Glomeromycotina</taxon>
        <taxon>Glomeromycetes</taxon>
        <taxon>Diversisporales</taxon>
        <taxon>Acaulosporaceae</taxon>
        <taxon>Acaulospora</taxon>
    </lineage>
</organism>
<evidence type="ECO:0000313" key="1">
    <source>
        <dbReference type="EMBL" id="CAG8533503.1"/>
    </source>
</evidence>